<dbReference type="KEGG" id="mmau:NCTC10168_00201"/>
<dbReference type="OrthoDB" id="396854at2"/>
<dbReference type="InterPro" id="IPR001584">
    <property type="entry name" value="Integrase_cat-core"/>
</dbReference>
<dbReference type="InterPro" id="IPR051917">
    <property type="entry name" value="Transposase-Integrase"/>
</dbReference>
<dbReference type="SUPFAM" id="SSF53098">
    <property type="entry name" value="Ribonuclease H-like"/>
    <property type="match status" value="1"/>
</dbReference>
<keyword evidence="6" id="KW-1185">Reference proteome</keyword>
<dbReference type="PANTHER" id="PTHR10948">
    <property type="entry name" value="TRANSPOSASE"/>
    <property type="match status" value="1"/>
</dbReference>
<evidence type="ECO:0000313" key="6">
    <source>
        <dbReference type="Proteomes" id="UP000290243"/>
    </source>
</evidence>
<dbReference type="EMBL" id="LR215037">
    <property type="protein sequence ID" value="VEU75607.1"/>
    <property type="molecule type" value="Genomic_DNA"/>
</dbReference>
<proteinExistence type="predicted"/>
<protein>
    <submittedName>
        <fullName evidence="2">Transposase</fullName>
    </submittedName>
</protein>
<dbReference type="EMBL" id="LR215037">
    <property type="protein sequence ID" value="VEU75417.1"/>
    <property type="molecule type" value="Genomic_DNA"/>
</dbReference>
<dbReference type="AlphaFoldDB" id="A0A449B3M1"/>
<sequence length="363" mass="43455">MNYIKINYKIRSIIDISLNVERKTISEIAKILNISRQSISNEIKINSDYWGYNSEYAEVKHRNREKWKNHFKFINKMNSYKHYSKEFKNKYNKKTFSVELTHLYIKNNFNFKIPSIKTVYNWINSNLWVIKRKNILRKQYTKGGKRDGGPAYKRLVGARWVRPFWTRPKEINERSTFGHWEIDLIVGKQKAGHSHILSFVERYSRYGILVKVDSKNPWYIALILFELIKIYNLNVKSITSDNGFEFNSLFIIGYKLKIFIYKADPYASQQRGTNENFNGYVRRFFKKKTDFNLISNNEILKVQREINNIPRKIHGYLSASEMYALCEIKEPGLNIPLNEKLYSWQNKKRESNGSRNKFWKTKK</sequence>
<dbReference type="GO" id="GO:0005829">
    <property type="term" value="C:cytosol"/>
    <property type="evidence" value="ECO:0007669"/>
    <property type="project" value="TreeGrafter"/>
</dbReference>
<dbReference type="PANTHER" id="PTHR10948:SF23">
    <property type="entry name" value="TRANSPOSASE INSI FOR INSERTION SEQUENCE ELEMENT IS30A-RELATED"/>
    <property type="match status" value="1"/>
</dbReference>
<dbReference type="NCBIfam" id="NF033563">
    <property type="entry name" value="transpos_IS30"/>
    <property type="match status" value="1"/>
</dbReference>
<dbReference type="InterPro" id="IPR012337">
    <property type="entry name" value="RNaseH-like_sf"/>
</dbReference>
<dbReference type="InterPro" id="IPR053392">
    <property type="entry name" value="Transposase_IS30-like"/>
</dbReference>
<evidence type="ECO:0000313" key="5">
    <source>
        <dbReference type="EMBL" id="VEU75607.1"/>
    </source>
</evidence>
<dbReference type="RefSeq" id="WP_129646079.1">
    <property type="nucleotide sequence ID" value="NZ_LR215037.1"/>
</dbReference>
<dbReference type="Gene3D" id="3.30.420.10">
    <property type="entry name" value="Ribonuclease H-like superfamily/Ribonuclease H"/>
    <property type="match status" value="1"/>
</dbReference>
<evidence type="ECO:0000313" key="3">
    <source>
        <dbReference type="EMBL" id="VEU75284.1"/>
    </source>
</evidence>
<dbReference type="GO" id="GO:0003676">
    <property type="term" value="F:nucleic acid binding"/>
    <property type="evidence" value="ECO:0007669"/>
    <property type="project" value="InterPro"/>
</dbReference>
<dbReference type="EMBL" id="LR215037">
    <property type="protein sequence ID" value="VEU75284.1"/>
    <property type="molecule type" value="Genomic_DNA"/>
</dbReference>
<dbReference type="InterPro" id="IPR036397">
    <property type="entry name" value="RNaseH_sf"/>
</dbReference>
<dbReference type="GO" id="GO:0004803">
    <property type="term" value="F:transposase activity"/>
    <property type="evidence" value="ECO:0007669"/>
    <property type="project" value="TreeGrafter"/>
</dbReference>
<evidence type="ECO:0000259" key="1">
    <source>
        <dbReference type="PROSITE" id="PS50994"/>
    </source>
</evidence>
<reference evidence="2 6" key="1">
    <citation type="submission" date="2019-01" db="EMBL/GenBank/DDBJ databases">
        <authorList>
            <consortium name="Pathogen Informatics"/>
        </authorList>
    </citation>
    <scope>NUCLEOTIDE SEQUENCE [LARGE SCALE GENOMIC DNA]</scope>
    <source>
        <strain evidence="2 6">NCTC10168</strain>
    </source>
</reference>
<dbReference type="KEGG" id="mmau:NCTC10168_00337"/>
<gene>
    <name evidence="2" type="ORF">NCTC10168_00101</name>
    <name evidence="3" type="ORF">NCTC10168_00201</name>
    <name evidence="4" type="ORF">NCTC10168_00337</name>
    <name evidence="5" type="ORF">NCTC10168_00534</name>
</gene>
<name>A0A449B3M1_9BACT</name>
<dbReference type="GO" id="GO:0015074">
    <property type="term" value="P:DNA integration"/>
    <property type="evidence" value="ECO:0007669"/>
    <property type="project" value="InterPro"/>
</dbReference>
<dbReference type="EMBL" id="LR215037">
    <property type="protein sequence ID" value="VEU75187.1"/>
    <property type="molecule type" value="Genomic_DNA"/>
</dbReference>
<dbReference type="PROSITE" id="PS50994">
    <property type="entry name" value="INTEGRASE"/>
    <property type="match status" value="1"/>
</dbReference>
<accession>A0A449B3M1</accession>
<dbReference type="KEGG" id="mmau:NCTC10168_00101"/>
<evidence type="ECO:0000313" key="2">
    <source>
        <dbReference type="EMBL" id="VEU75187.1"/>
    </source>
</evidence>
<dbReference type="Proteomes" id="UP000290243">
    <property type="component" value="Chromosome"/>
</dbReference>
<dbReference type="KEGG" id="mmau:NCTC10168_00534"/>
<evidence type="ECO:0000313" key="4">
    <source>
        <dbReference type="EMBL" id="VEU75417.1"/>
    </source>
</evidence>
<organism evidence="2 6">
    <name type="scientific">Mycoplasmopsis maculosa</name>
    <dbReference type="NCBI Taxonomy" id="114885"/>
    <lineage>
        <taxon>Bacteria</taxon>
        <taxon>Bacillati</taxon>
        <taxon>Mycoplasmatota</taxon>
        <taxon>Mycoplasmoidales</taxon>
        <taxon>Metamycoplasmataceae</taxon>
        <taxon>Mycoplasmopsis</taxon>
    </lineage>
</organism>
<feature type="domain" description="Integrase catalytic" evidence="1">
    <location>
        <begin position="164"/>
        <end position="329"/>
    </location>
</feature>
<dbReference type="GO" id="GO:0032196">
    <property type="term" value="P:transposition"/>
    <property type="evidence" value="ECO:0007669"/>
    <property type="project" value="TreeGrafter"/>
</dbReference>